<keyword evidence="10" id="KW-1185">Reference proteome</keyword>
<feature type="signal peptide" evidence="7">
    <location>
        <begin position="1"/>
        <end position="17"/>
    </location>
</feature>
<feature type="chain" id="PRO_5013823865" description="Beta-lactamase" evidence="7">
    <location>
        <begin position="18"/>
        <end position="396"/>
    </location>
</feature>
<comment type="similarity">
    <text evidence="2 6">Belongs to the class-C beta-lactamase family.</text>
</comment>
<dbReference type="OrthoDB" id="9801061at2"/>
<keyword evidence="5 6" id="KW-0046">Antibiotic resistance</keyword>
<proteinExistence type="inferred from homology"/>
<accession>A0A2D2DT95</accession>
<evidence type="ECO:0000256" key="4">
    <source>
        <dbReference type="ARBA" id="ARBA00022801"/>
    </source>
</evidence>
<dbReference type="PANTHER" id="PTHR46825">
    <property type="entry name" value="D-ALANYL-D-ALANINE-CARBOXYPEPTIDASE/ENDOPEPTIDASE AMPH"/>
    <property type="match status" value="1"/>
</dbReference>
<dbReference type="GO" id="GO:0008800">
    <property type="term" value="F:beta-lactamase activity"/>
    <property type="evidence" value="ECO:0007669"/>
    <property type="project" value="UniProtKB-UniRule"/>
</dbReference>
<organism evidence="9 10">
    <name type="scientific">Massilia violaceinigra</name>
    <dbReference type="NCBI Taxonomy" id="2045208"/>
    <lineage>
        <taxon>Bacteria</taxon>
        <taxon>Pseudomonadati</taxon>
        <taxon>Pseudomonadota</taxon>
        <taxon>Betaproteobacteria</taxon>
        <taxon>Burkholderiales</taxon>
        <taxon>Oxalobacteraceae</taxon>
        <taxon>Telluria group</taxon>
        <taxon>Massilia</taxon>
    </lineage>
</organism>
<sequence length="396" mass="42978">MNRRALFIAALATSLLAACGGGGGGGGGGAAPPAGDVVLAPVTTLAAGVTQTAQPEVDQYMQGQLVEQRIPGMTLVVVRDGTVVYSKGYGYADRETARPVKPEDRFEIGSISKSFAATAIMLLVEEGKIALDDKLDKFIGAVPPQWSGITIRHLLNHSSGLPEYPDDATFADIFANRILGEDDMLARFRAYSPSWEPGTKYRYCNVGYDILGIVVRRVSGKGYFDFLKERVFTPLGMHSARLVAPKPARADSAIGYELKDGKHVPFVTTDAMSVYLGMAASGIELSAMDMAKWDAALYTDKILKQSTLALMWTNNVLVQAANADNTGIYYGLGWQLRTQNGKRWVYHSGGMPGYVTDFMRYPDQKLTIIVFTNLSDQHANARNIVRAVAPMFGQTL</sequence>
<dbReference type="GO" id="GO:0030288">
    <property type="term" value="C:outer membrane-bounded periplasmic space"/>
    <property type="evidence" value="ECO:0007669"/>
    <property type="project" value="InterPro"/>
</dbReference>
<dbReference type="SUPFAM" id="SSF56601">
    <property type="entry name" value="beta-lactamase/transpeptidase-like"/>
    <property type="match status" value="1"/>
</dbReference>
<dbReference type="AlphaFoldDB" id="A0A2D2DT95"/>
<dbReference type="Proteomes" id="UP000229897">
    <property type="component" value="Chromosome"/>
</dbReference>
<protein>
    <recommendedName>
        <fullName evidence="3 6">Beta-lactamase</fullName>
        <ecNumber evidence="3 6">3.5.2.6</ecNumber>
    </recommendedName>
</protein>
<evidence type="ECO:0000256" key="2">
    <source>
        <dbReference type="ARBA" id="ARBA00007840"/>
    </source>
</evidence>
<gene>
    <name evidence="9" type="ORF">CR152_29575</name>
</gene>
<reference evidence="9" key="1">
    <citation type="submission" date="2017-10" db="EMBL/GenBank/DDBJ databases">
        <title>Massilia psychrophilum sp. nov., a novel purple-pigmented bacterium isolated from Tianshan glacier, Xinjiang Municipality, China.</title>
        <authorList>
            <person name="Wang H."/>
        </authorList>
    </citation>
    <scope>NUCLEOTIDE SEQUENCE [LARGE SCALE GENOMIC DNA]</scope>
    <source>
        <strain evidence="9">B2</strain>
    </source>
</reference>
<dbReference type="EMBL" id="CP024608">
    <property type="protein sequence ID" value="ATQ78198.1"/>
    <property type="molecule type" value="Genomic_DNA"/>
</dbReference>
<evidence type="ECO:0000313" key="9">
    <source>
        <dbReference type="EMBL" id="ATQ78198.1"/>
    </source>
</evidence>
<evidence type="ECO:0000313" key="10">
    <source>
        <dbReference type="Proteomes" id="UP000229897"/>
    </source>
</evidence>
<dbReference type="EC" id="3.5.2.6" evidence="3 6"/>
<dbReference type="PROSITE" id="PS00336">
    <property type="entry name" value="BETA_LACTAMASE_C"/>
    <property type="match status" value="1"/>
</dbReference>
<dbReference type="InterPro" id="IPR001466">
    <property type="entry name" value="Beta-lactam-related"/>
</dbReference>
<dbReference type="GO" id="GO:0046677">
    <property type="term" value="P:response to antibiotic"/>
    <property type="evidence" value="ECO:0007669"/>
    <property type="project" value="UniProtKB-UniRule"/>
</dbReference>
<dbReference type="PROSITE" id="PS51257">
    <property type="entry name" value="PROKAR_LIPOPROTEIN"/>
    <property type="match status" value="1"/>
</dbReference>
<dbReference type="PANTHER" id="PTHR46825:SF9">
    <property type="entry name" value="BETA-LACTAMASE-RELATED DOMAIN-CONTAINING PROTEIN"/>
    <property type="match status" value="1"/>
</dbReference>
<dbReference type="RefSeq" id="WP_099880998.1">
    <property type="nucleotide sequence ID" value="NZ_CP024608.1"/>
</dbReference>
<dbReference type="InterPro" id="IPR001586">
    <property type="entry name" value="Beta-lactam_class-C_AS"/>
</dbReference>
<evidence type="ECO:0000259" key="8">
    <source>
        <dbReference type="Pfam" id="PF00144"/>
    </source>
</evidence>
<keyword evidence="4 6" id="KW-0378">Hydrolase</keyword>
<dbReference type="GO" id="GO:0017001">
    <property type="term" value="P:antibiotic catabolic process"/>
    <property type="evidence" value="ECO:0007669"/>
    <property type="project" value="InterPro"/>
</dbReference>
<comment type="catalytic activity">
    <reaction evidence="1 6">
        <text>a beta-lactam + H2O = a substituted beta-amino acid</text>
        <dbReference type="Rhea" id="RHEA:20401"/>
        <dbReference type="ChEBI" id="CHEBI:15377"/>
        <dbReference type="ChEBI" id="CHEBI:35627"/>
        <dbReference type="ChEBI" id="CHEBI:140347"/>
        <dbReference type="EC" id="3.5.2.6"/>
    </reaction>
</comment>
<keyword evidence="7" id="KW-0732">Signal</keyword>
<dbReference type="Gene3D" id="3.40.710.10">
    <property type="entry name" value="DD-peptidase/beta-lactamase superfamily"/>
    <property type="match status" value="1"/>
</dbReference>
<dbReference type="Pfam" id="PF00144">
    <property type="entry name" value="Beta-lactamase"/>
    <property type="match status" value="1"/>
</dbReference>
<evidence type="ECO:0000256" key="6">
    <source>
        <dbReference type="RuleBase" id="RU361140"/>
    </source>
</evidence>
<feature type="domain" description="Beta-lactamase-related" evidence="8">
    <location>
        <begin position="57"/>
        <end position="383"/>
    </location>
</feature>
<evidence type="ECO:0000256" key="1">
    <source>
        <dbReference type="ARBA" id="ARBA00001526"/>
    </source>
</evidence>
<dbReference type="KEGG" id="mass:CR152_29575"/>
<dbReference type="InterPro" id="IPR012338">
    <property type="entry name" value="Beta-lactam/transpept-like"/>
</dbReference>
<name>A0A2D2DT95_9BURK</name>
<evidence type="ECO:0000256" key="3">
    <source>
        <dbReference type="ARBA" id="ARBA00012865"/>
    </source>
</evidence>
<evidence type="ECO:0000256" key="7">
    <source>
        <dbReference type="SAM" id="SignalP"/>
    </source>
</evidence>
<dbReference type="InterPro" id="IPR050491">
    <property type="entry name" value="AmpC-like"/>
</dbReference>
<evidence type="ECO:0000256" key="5">
    <source>
        <dbReference type="ARBA" id="ARBA00023251"/>
    </source>
</evidence>